<dbReference type="PANTHER" id="PTHR42804:SF1">
    <property type="entry name" value="ALDEHYDE DEHYDROGENASE-RELATED"/>
    <property type="match status" value="1"/>
</dbReference>
<dbReference type="CDD" id="cd07089">
    <property type="entry name" value="ALDH_CddD-AldA-like"/>
    <property type="match status" value="1"/>
</dbReference>
<evidence type="ECO:0000313" key="5">
    <source>
        <dbReference type="EMBL" id="CAB4878630.1"/>
    </source>
</evidence>
<dbReference type="InterPro" id="IPR016162">
    <property type="entry name" value="Ald_DH_N"/>
</dbReference>
<comment type="similarity">
    <text evidence="1">Belongs to the aldehyde dehydrogenase family.</text>
</comment>
<dbReference type="PANTHER" id="PTHR42804">
    <property type="entry name" value="ALDEHYDE DEHYDROGENASE"/>
    <property type="match status" value="1"/>
</dbReference>
<dbReference type="EMBL" id="CAFBLT010000001">
    <property type="protein sequence ID" value="CAB4878630.1"/>
    <property type="molecule type" value="Genomic_DNA"/>
</dbReference>
<proteinExistence type="inferred from homology"/>
<protein>
    <submittedName>
        <fullName evidence="4">Unannotated protein</fullName>
    </submittedName>
</protein>
<dbReference type="Pfam" id="PF00171">
    <property type="entry name" value="Aldedh"/>
    <property type="match status" value="1"/>
</dbReference>
<evidence type="ECO:0000313" key="4">
    <source>
        <dbReference type="EMBL" id="CAB4818045.1"/>
    </source>
</evidence>
<dbReference type="InterPro" id="IPR016161">
    <property type="entry name" value="Ald_DH/histidinol_DH"/>
</dbReference>
<evidence type="ECO:0000256" key="1">
    <source>
        <dbReference type="ARBA" id="ARBA00009986"/>
    </source>
</evidence>
<dbReference type="GO" id="GO:0016620">
    <property type="term" value="F:oxidoreductase activity, acting on the aldehyde or oxo group of donors, NAD or NADP as acceptor"/>
    <property type="evidence" value="ECO:0007669"/>
    <property type="project" value="InterPro"/>
</dbReference>
<dbReference type="Gene3D" id="3.40.605.10">
    <property type="entry name" value="Aldehyde Dehydrogenase, Chain A, domain 1"/>
    <property type="match status" value="1"/>
</dbReference>
<dbReference type="AlphaFoldDB" id="A0A6J6ZB41"/>
<accession>A0A6J6ZB41</accession>
<dbReference type="EMBL" id="CAFBPM010000004">
    <property type="protein sequence ID" value="CAB5015781.1"/>
    <property type="molecule type" value="Genomic_DNA"/>
</dbReference>
<evidence type="ECO:0000256" key="2">
    <source>
        <dbReference type="ARBA" id="ARBA00023002"/>
    </source>
</evidence>
<dbReference type="FunFam" id="3.40.605.10:FF:000007">
    <property type="entry name" value="NAD/NADP-dependent betaine aldehyde dehydrogenase"/>
    <property type="match status" value="1"/>
</dbReference>
<dbReference type="InterPro" id="IPR016163">
    <property type="entry name" value="Ald_DH_C"/>
</dbReference>
<dbReference type="InterPro" id="IPR015590">
    <property type="entry name" value="Aldehyde_DH_dom"/>
</dbReference>
<dbReference type="EMBL" id="CAFABE010000005">
    <property type="protein sequence ID" value="CAB4818045.1"/>
    <property type="molecule type" value="Genomic_DNA"/>
</dbReference>
<evidence type="ECO:0000259" key="3">
    <source>
        <dbReference type="Pfam" id="PF00171"/>
    </source>
</evidence>
<sequence length="490" mass="52845">MAQGELRMMIDGELVEAKSGKTFDNINPATEEVLGQVTDAGHDDMDRAIAAARRAFDQTDWSTNHELRQRCLRQLHEALVGEQELLRAELVAEVGTPVLLTYGPQLDAPLSEGLTWPADYIDEFPWERDIPNGTAFGSNSWRKVSKEAAGVVAAIVPWNYPFEVAINKIGQALAAGNTVILKAAPNTPWNATRIGRLVVEKTDFPAGVLQVITTSDNEVAEDLVVDPRVDLISFTGSTAVGKRIMEKGAPTLKRLFLELGGKSADIVLDDANFEEKLSMAWTVCTHGGQGCVMLTRMLLPRSRYDEGIAIMEAGFRAVPYGDPTDPGNLQGPQISALQRERVLGLIEKGKEEGARVVVGGGRPAQFDKGFFVEPTLFADVDNSMTIAQQEIFGPVLVVVPFDDDDDAVRIANDNQYGLGVGVTSGSEERALSVARRVRAGTASVNGGVWYGADAPFGGYKASGIGRQNGFEGFEQYTETKTYAGGLPPLG</sequence>
<dbReference type="SUPFAM" id="SSF53720">
    <property type="entry name" value="ALDH-like"/>
    <property type="match status" value="1"/>
</dbReference>
<dbReference type="PROSITE" id="PS00687">
    <property type="entry name" value="ALDEHYDE_DEHYDR_GLU"/>
    <property type="match status" value="1"/>
</dbReference>
<keyword evidence="2" id="KW-0560">Oxidoreductase</keyword>
<gene>
    <name evidence="4" type="ORF">UFOPK3164_00220</name>
    <name evidence="5" type="ORF">UFOPK3427_01303</name>
    <name evidence="6" type="ORF">UFOPK4112_00591</name>
</gene>
<name>A0A6J6ZB41_9ZZZZ</name>
<evidence type="ECO:0000313" key="6">
    <source>
        <dbReference type="EMBL" id="CAB5015781.1"/>
    </source>
</evidence>
<reference evidence="4" key="1">
    <citation type="submission" date="2020-05" db="EMBL/GenBank/DDBJ databases">
        <authorList>
            <person name="Chiriac C."/>
            <person name="Salcher M."/>
            <person name="Ghai R."/>
            <person name="Kavagutti S V."/>
        </authorList>
    </citation>
    <scope>NUCLEOTIDE SEQUENCE</scope>
</reference>
<feature type="domain" description="Aldehyde dehydrogenase" evidence="3">
    <location>
        <begin position="16"/>
        <end position="481"/>
    </location>
</feature>
<dbReference type="Gene3D" id="3.40.309.10">
    <property type="entry name" value="Aldehyde Dehydrogenase, Chain A, domain 2"/>
    <property type="match status" value="1"/>
</dbReference>
<organism evidence="4">
    <name type="scientific">freshwater metagenome</name>
    <dbReference type="NCBI Taxonomy" id="449393"/>
    <lineage>
        <taxon>unclassified sequences</taxon>
        <taxon>metagenomes</taxon>
        <taxon>ecological metagenomes</taxon>
    </lineage>
</organism>
<dbReference type="InterPro" id="IPR029510">
    <property type="entry name" value="Ald_DH_CS_GLU"/>
</dbReference>